<dbReference type="AlphaFoldDB" id="D8MTF4"/>
<evidence type="ECO:0000313" key="2">
    <source>
        <dbReference type="Proteomes" id="UP000008793"/>
    </source>
</evidence>
<sequence length="38" mass="4183">MAIAYPKYLDIGLGQGFNALYGISTNLAYNRYAIIIIS</sequence>
<proteinExistence type="predicted"/>
<dbReference type="KEGG" id="ebi:EbC_25800"/>
<protein>
    <submittedName>
        <fullName evidence="1">Uncharacterized protein</fullName>
    </submittedName>
</protein>
<evidence type="ECO:0000313" key="1">
    <source>
        <dbReference type="EMBL" id="CAX60111.1"/>
    </source>
</evidence>
<organism evidence="2">
    <name type="scientific">Erwinia billingiae (strain Eb661)</name>
    <dbReference type="NCBI Taxonomy" id="634500"/>
    <lineage>
        <taxon>Bacteria</taxon>
        <taxon>Pseudomonadati</taxon>
        <taxon>Pseudomonadota</taxon>
        <taxon>Gammaproteobacteria</taxon>
        <taxon>Enterobacterales</taxon>
        <taxon>Erwiniaceae</taxon>
        <taxon>Erwinia</taxon>
    </lineage>
</organism>
<dbReference type="HOGENOM" id="CLU_3327641_0_0_6"/>
<dbReference type="STRING" id="634500.EbC_25800"/>
<dbReference type="EMBL" id="FP236843">
    <property type="protein sequence ID" value="CAX60111.1"/>
    <property type="molecule type" value="Genomic_DNA"/>
</dbReference>
<gene>
    <name evidence="1" type="ordered locus">EbC_25800</name>
</gene>
<reference evidence="1 2" key="1">
    <citation type="journal article" date="2010" name="BMC Genomics">
        <title>Genome comparison of the epiphytic bacteria Erwinia billingiae and E. tasmaniensis with the pear pathogen E. pyrifoliae.</title>
        <authorList>
            <person name="Kube M."/>
            <person name="Migdoll A.M."/>
            <person name="Gehring I."/>
            <person name="Heitmann K."/>
            <person name="Mayer Y."/>
            <person name="Kuhl H."/>
            <person name="Knaust F."/>
            <person name="Geider K."/>
            <person name="Reinhardt R."/>
        </authorList>
    </citation>
    <scope>NUCLEOTIDE SEQUENCE [LARGE SCALE GENOMIC DNA]</scope>
    <source>
        <strain evidence="1 2">Eb661</strain>
    </source>
</reference>
<name>D8MTF4_ERWBE</name>
<accession>D8MTF4</accession>
<keyword evidence="2" id="KW-1185">Reference proteome</keyword>
<dbReference type="Proteomes" id="UP000008793">
    <property type="component" value="Chromosome"/>
</dbReference>